<evidence type="ECO:0000313" key="3">
    <source>
        <dbReference type="Proteomes" id="UP001157017"/>
    </source>
</evidence>
<proteinExistence type="predicted"/>
<evidence type="ECO:0000256" key="1">
    <source>
        <dbReference type="SAM" id="MobiDB-lite"/>
    </source>
</evidence>
<feature type="compositionally biased region" description="Basic and acidic residues" evidence="1">
    <location>
        <begin position="19"/>
        <end position="28"/>
    </location>
</feature>
<evidence type="ECO:0000313" key="2">
    <source>
        <dbReference type="EMBL" id="GMA85913.1"/>
    </source>
</evidence>
<comment type="caution">
    <text evidence="2">The sequence shown here is derived from an EMBL/GenBank/DDBJ whole genome shotgun (WGS) entry which is preliminary data.</text>
</comment>
<accession>A0ABQ6JCK2</accession>
<dbReference type="Proteomes" id="UP001157017">
    <property type="component" value="Unassembled WGS sequence"/>
</dbReference>
<name>A0ABQ6JCK2_9ACTN</name>
<protein>
    <submittedName>
        <fullName evidence="2">Uncharacterized protein</fullName>
    </submittedName>
</protein>
<sequence length="102" mass="10582">MLGLGQWWQTRAQARTGRRGQDVLERTDLAPVQRPGGDLDPAEHDPARLDLVGLGATAATSVAEALQHVVGTAVRALDAQARGALAARWPVRGGAARVVGAG</sequence>
<gene>
    <name evidence="2" type="ORF">GCM10025868_11630</name>
</gene>
<dbReference type="EMBL" id="BSUZ01000001">
    <property type="protein sequence ID" value="GMA85913.1"/>
    <property type="molecule type" value="Genomic_DNA"/>
</dbReference>
<reference evidence="3" key="1">
    <citation type="journal article" date="2019" name="Int. J. Syst. Evol. Microbiol.">
        <title>The Global Catalogue of Microorganisms (GCM) 10K type strain sequencing project: providing services to taxonomists for standard genome sequencing and annotation.</title>
        <authorList>
            <consortium name="The Broad Institute Genomics Platform"/>
            <consortium name="The Broad Institute Genome Sequencing Center for Infectious Disease"/>
            <person name="Wu L."/>
            <person name="Ma J."/>
        </authorList>
    </citation>
    <scope>NUCLEOTIDE SEQUENCE [LARGE SCALE GENOMIC DNA]</scope>
    <source>
        <strain evidence="3">NBRC 108730</strain>
    </source>
</reference>
<keyword evidence="3" id="KW-1185">Reference proteome</keyword>
<organism evidence="2 3">
    <name type="scientific">Angustibacter aerolatus</name>
    <dbReference type="NCBI Taxonomy" id="1162965"/>
    <lineage>
        <taxon>Bacteria</taxon>
        <taxon>Bacillati</taxon>
        <taxon>Actinomycetota</taxon>
        <taxon>Actinomycetes</taxon>
        <taxon>Kineosporiales</taxon>
        <taxon>Kineosporiaceae</taxon>
    </lineage>
</organism>
<feature type="region of interest" description="Disordered" evidence="1">
    <location>
        <begin position="1"/>
        <end position="45"/>
    </location>
</feature>